<dbReference type="RefSeq" id="WP_184813041.1">
    <property type="nucleotide sequence ID" value="NZ_JACHJQ010000005.1"/>
</dbReference>
<organism evidence="2 3">
    <name type="scientific">Actinophytocola algeriensis</name>
    <dbReference type="NCBI Taxonomy" id="1768010"/>
    <lineage>
        <taxon>Bacteria</taxon>
        <taxon>Bacillati</taxon>
        <taxon>Actinomycetota</taxon>
        <taxon>Actinomycetes</taxon>
        <taxon>Pseudonocardiales</taxon>
        <taxon>Pseudonocardiaceae</taxon>
    </lineage>
</organism>
<sequence length="86" mass="8537">MVAGLLLAAAGFALLTGLRADSSYQVLLPALLLWGLGLAALTPAFGAVAGTASNARAFVSGLHLTGLVAAALFLVAALSTLLMRSN</sequence>
<dbReference type="EMBL" id="JACHJQ010000005">
    <property type="protein sequence ID" value="MBB4908973.1"/>
    <property type="molecule type" value="Genomic_DNA"/>
</dbReference>
<feature type="transmembrane region" description="Helical" evidence="1">
    <location>
        <begin position="62"/>
        <end position="83"/>
    </location>
</feature>
<keyword evidence="1" id="KW-0812">Transmembrane</keyword>
<keyword evidence="1" id="KW-0472">Membrane</keyword>
<accession>A0A7W7Q8S6</accession>
<evidence type="ECO:0000256" key="1">
    <source>
        <dbReference type="SAM" id="Phobius"/>
    </source>
</evidence>
<comment type="caution">
    <text evidence="2">The sequence shown here is derived from an EMBL/GenBank/DDBJ whole genome shotgun (WGS) entry which is preliminary data.</text>
</comment>
<name>A0A7W7Q8S6_9PSEU</name>
<dbReference type="Proteomes" id="UP000520767">
    <property type="component" value="Unassembled WGS sequence"/>
</dbReference>
<dbReference type="AlphaFoldDB" id="A0A7W7Q8S6"/>
<keyword evidence="1" id="KW-1133">Transmembrane helix</keyword>
<evidence type="ECO:0000313" key="2">
    <source>
        <dbReference type="EMBL" id="MBB4908973.1"/>
    </source>
</evidence>
<feature type="transmembrane region" description="Helical" evidence="1">
    <location>
        <begin position="30"/>
        <end position="50"/>
    </location>
</feature>
<reference evidence="2 3" key="1">
    <citation type="submission" date="2020-08" db="EMBL/GenBank/DDBJ databases">
        <title>Genomic Encyclopedia of Type Strains, Phase III (KMG-III): the genomes of soil and plant-associated and newly described type strains.</title>
        <authorList>
            <person name="Whitman W."/>
        </authorList>
    </citation>
    <scope>NUCLEOTIDE SEQUENCE [LARGE SCALE GENOMIC DNA]</scope>
    <source>
        <strain evidence="2 3">CECT 8960</strain>
    </source>
</reference>
<evidence type="ECO:0000313" key="3">
    <source>
        <dbReference type="Proteomes" id="UP000520767"/>
    </source>
</evidence>
<proteinExistence type="predicted"/>
<keyword evidence="3" id="KW-1185">Reference proteome</keyword>
<protein>
    <submittedName>
        <fullName evidence="2">Uncharacterized protein</fullName>
    </submittedName>
</protein>
<gene>
    <name evidence="2" type="ORF">FHR82_005226</name>
</gene>